<protein>
    <submittedName>
        <fullName evidence="2">Uncharacterized protein</fullName>
    </submittedName>
</protein>
<name>A0A0W0FAD4_MONRR</name>
<dbReference type="EMBL" id="LATX01002183">
    <property type="protein sequence ID" value="KTB33240.1"/>
    <property type="molecule type" value="Genomic_DNA"/>
</dbReference>
<feature type="region of interest" description="Disordered" evidence="1">
    <location>
        <begin position="64"/>
        <end position="83"/>
    </location>
</feature>
<gene>
    <name evidence="2" type="ORF">WG66_14185</name>
</gene>
<accession>A0A0W0FAD4</accession>
<feature type="region of interest" description="Disordered" evidence="1">
    <location>
        <begin position="117"/>
        <end position="141"/>
    </location>
</feature>
<reference evidence="2 3" key="1">
    <citation type="submission" date="2015-12" db="EMBL/GenBank/DDBJ databases">
        <title>Draft genome sequence of Moniliophthora roreri, the causal agent of frosty pod rot of cacao.</title>
        <authorList>
            <person name="Aime M.C."/>
            <person name="Diaz-Valderrama J.R."/>
            <person name="Kijpornyongpan T."/>
            <person name="Phillips-Mora W."/>
        </authorList>
    </citation>
    <scope>NUCLEOTIDE SEQUENCE [LARGE SCALE GENOMIC DNA]</scope>
    <source>
        <strain evidence="2 3">MCA 2952</strain>
    </source>
</reference>
<dbReference type="Proteomes" id="UP000054988">
    <property type="component" value="Unassembled WGS sequence"/>
</dbReference>
<comment type="caution">
    <text evidence="2">The sequence shown here is derived from an EMBL/GenBank/DDBJ whole genome shotgun (WGS) entry which is preliminary data.</text>
</comment>
<evidence type="ECO:0000313" key="2">
    <source>
        <dbReference type="EMBL" id="KTB33240.1"/>
    </source>
</evidence>
<sequence>MEVPCSLIDATTIFTNVENSGYPILGSFGASVITDVIEKEGERSWKEGEEWWYREAGSLVPCTLNPTPRPSSDAAETLVSPPPHTILSKINVSHSNQQPRINLETSSNEARQCRLSVETDTDKIPSSYPRFRTQTPAPKYAGMLALA</sequence>
<evidence type="ECO:0000256" key="1">
    <source>
        <dbReference type="SAM" id="MobiDB-lite"/>
    </source>
</evidence>
<organism evidence="2 3">
    <name type="scientific">Moniliophthora roreri</name>
    <name type="common">Frosty pod rot fungus</name>
    <name type="synonym">Monilia roreri</name>
    <dbReference type="NCBI Taxonomy" id="221103"/>
    <lineage>
        <taxon>Eukaryota</taxon>
        <taxon>Fungi</taxon>
        <taxon>Dikarya</taxon>
        <taxon>Basidiomycota</taxon>
        <taxon>Agaricomycotina</taxon>
        <taxon>Agaricomycetes</taxon>
        <taxon>Agaricomycetidae</taxon>
        <taxon>Agaricales</taxon>
        <taxon>Marasmiineae</taxon>
        <taxon>Marasmiaceae</taxon>
        <taxon>Moniliophthora</taxon>
    </lineage>
</organism>
<proteinExistence type="predicted"/>
<evidence type="ECO:0000313" key="3">
    <source>
        <dbReference type="Proteomes" id="UP000054988"/>
    </source>
</evidence>
<dbReference type="AlphaFoldDB" id="A0A0W0FAD4"/>